<dbReference type="Proteomes" id="UP000308600">
    <property type="component" value="Unassembled WGS sequence"/>
</dbReference>
<evidence type="ECO:0000313" key="2">
    <source>
        <dbReference type="Proteomes" id="UP000308600"/>
    </source>
</evidence>
<keyword evidence="2" id="KW-1185">Reference proteome</keyword>
<organism evidence="1 2">
    <name type="scientific">Pluteus cervinus</name>
    <dbReference type="NCBI Taxonomy" id="181527"/>
    <lineage>
        <taxon>Eukaryota</taxon>
        <taxon>Fungi</taxon>
        <taxon>Dikarya</taxon>
        <taxon>Basidiomycota</taxon>
        <taxon>Agaricomycotina</taxon>
        <taxon>Agaricomycetes</taxon>
        <taxon>Agaricomycetidae</taxon>
        <taxon>Agaricales</taxon>
        <taxon>Pluteineae</taxon>
        <taxon>Pluteaceae</taxon>
        <taxon>Pluteus</taxon>
    </lineage>
</organism>
<gene>
    <name evidence="1" type="ORF">BDN72DRAFT_760850</name>
</gene>
<proteinExistence type="predicted"/>
<protein>
    <submittedName>
        <fullName evidence="1">Uncharacterized protein</fullName>
    </submittedName>
</protein>
<reference evidence="1 2" key="1">
    <citation type="journal article" date="2019" name="Nat. Ecol. Evol.">
        <title>Megaphylogeny resolves global patterns of mushroom evolution.</title>
        <authorList>
            <person name="Varga T."/>
            <person name="Krizsan K."/>
            <person name="Foldi C."/>
            <person name="Dima B."/>
            <person name="Sanchez-Garcia M."/>
            <person name="Sanchez-Ramirez S."/>
            <person name="Szollosi G.J."/>
            <person name="Szarkandi J.G."/>
            <person name="Papp V."/>
            <person name="Albert L."/>
            <person name="Andreopoulos W."/>
            <person name="Angelini C."/>
            <person name="Antonin V."/>
            <person name="Barry K.W."/>
            <person name="Bougher N.L."/>
            <person name="Buchanan P."/>
            <person name="Buyck B."/>
            <person name="Bense V."/>
            <person name="Catcheside P."/>
            <person name="Chovatia M."/>
            <person name="Cooper J."/>
            <person name="Damon W."/>
            <person name="Desjardin D."/>
            <person name="Finy P."/>
            <person name="Geml J."/>
            <person name="Haridas S."/>
            <person name="Hughes K."/>
            <person name="Justo A."/>
            <person name="Karasinski D."/>
            <person name="Kautmanova I."/>
            <person name="Kiss B."/>
            <person name="Kocsube S."/>
            <person name="Kotiranta H."/>
            <person name="LaButti K.M."/>
            <person name="Lechner B.E."/>
            <person name="Liimatainen K."/>
            <person name="Lipzen A."/>
            <person name="Lukacs Z."/>
            <person name="Mihaltcheva S."/>
            <person name="Morgado L.N."/>
            <person name="Niskanen T."/>
            <person name="Noordeloos M.E."/>
            <person name="Ohm R.A."/>
            <person name="Ortiz-Santana B."/>
            <person name="Ovrebo C."/>
            <person name="Racz N."/>
            <person name="Riley R."/>
            <person name="Savchenko A."/>
            <person name="Shiryaev A."/>
            <person name="Soop K."/>
            <person name="Spirin V."/>
            <person name="Szebenyi C."/>
            <person name="Tomsovsky M."/>
            <person name="Tulloss R.E."/>
            <person name="Uehling J."/>
            <person name="Grigoriev I.V."/>
            <person name="Vagvolgyi C."/>
            <person name="Papp T."/>
            <person name="Martin F.M."/>
            <person name="Miettinen O."/>
            <person name="Hibbett D.S."/>
            <person name="Nagy L.G."/>
        </authorList>
    </citation>
    <scope>NUCLEOTIDE SEQUENCE [LARGE SCALE GENOMIC DNA]</scope>
    <source>
        <strain evidence="1 2">NL-1719</strain>
    </source>
</reference>
<dbReference type="EMBL" id="ML208272">
    <property type="protein sequence ID" value="TFK73906.1"/>
    <property type="molecule type" value="Genomic_DNA"/>
</dbReference>
<sequence length="131" mass="14011">MITVHTKHVSPSDPSLPPLAIQVIELVGSYMVWIGEADGAAKEVWKASLQGNLCKDWACAMPSRDTHSPALATSFFRSASSDVAFSMAQRMAKRFDKQIFLSVDVAVSLDGGAKVLLEAEKGAVEMISSLG</sequence>
<accession>A0ACD3B8F3</accession>
<name>A0ACD3B8F3_9AGAR</name>
<evidence type="ECO:0000313" key="1">
    <source>
        <dbReference type="EMBL" id="TFK73906.1"/>
    </source>
</evidence>